<name>K3UP44_FUSPC</name>
<dbReference type="EMBL" id="AFNW01000119">
    <property type="protein sequence ID" value="EKJ74101.1"/>
    <property type="molecule type" value="Genomic_DNA"/>
</dbReference>
<protein>
    <submittedName>
        <fullName evidence="1">Uncharacterized protein</fullName>
    </submittedName>
</protein>
<dbReference type="KEGG" id="fpu:FPSE_05686"/>
<dbReference type="RefSeq" id="XP_009257079.1">
    <property type="nucleotide sequence ID" value="XM_009258804.1"/>
</dbReference>
<accession>K3UP44</accession>
<dbReference type="AlphaFoldDB" id="K3UP44"/>
<keyword evidence="2" id="KW-1185">Reference proteome</keyword>
<dbReference type="HOGENOM" id="CLU_2291875_0_0_1"/>
<sequence length="101" mass="11942">MTKFSDTLDIEGPSEFMPKWDKQSVDPKDQPATVPCYDLEDRTRSALQSLQEGDLLQLLFYIISYKLLMLTIKVYKKESFKRYTKKLYLIKILIIIVKNFI</sequence>
<evidence type="ECO:0000313" key="2">
    <source>
        <dbReference type="Proteomes" id="UP000007978"/>
    </source>
</evidence>
<dbReference type="GeneID" id="20364304"/>
<reference evidence="1 2" key="1">
    <citation type="journal article" date="2012" name="PLoS Pathog.">
        <title>Comparative pathogenomics reveals horizontally acquired novel virulence genes in fungi infecting cereal hosts.</title>
        <authorList>
            <person name="Gardiner D.M."/>
            <person name="McDonald M.C."/>
            <person name="Covarelli L."/>
            <person name="Solomon P.S."/>
            <person name="Rusu A.G."/>
            <person name="Marshall M."/>
            <person name="Kazan K."/>
            <person name="Chakraborty S."/>
            <person name="McDonald B.A."/>
            <person name="Manners J.M."/>
        </authorList>
    </citation>
    <scope>NUCLEOTIDE SEQUENCE [LARGE SCALE GENOMIC DNA]</scope>
    <source>
        <strain evidence="1 2">CS3096</strain>
    </source>
</reference>
<comment type="caution">
    <text evidence="1">The sequence shown here is derived from an EMBL/GenBank/DDBJ whole genome shotgun (WGS) entry which is preliminary data.</text>
</comment>
<dbReference type="OrthoDB" id="10006997at2759"/>
<dbReference type="Proteomes" id="UP000007978">
    <property type="component" value="Chromosome 1"/>
</dbReference>
<organism evidence="1 2">
    <name type="scientific">Fusarium pseudograminearum (strain CS3096)</name>
    <name type="common">Wheat and barley crown-rot fungus</name>
    <dbReference type="NCBI Taxonomy" id="1028729"/>
    <lineage>
        <taxon>Eukaryota</taxon>
        <taxon>Fungi</taxon>
        <taxon>Dikarya</taxon>
        <taxon>Ascomycota</taxon>
        <taxon>Pezizomycotina</taxon>
        <taxon>Sordariomycetes</taxon>
        <taxon>Hypocreomycetidae</taxon>
        <taxon>Hypocreales</taxon>
        <taxon>Nectriaceae</taxon>
        <taxon>Fusarium</taxon>
    </lineage>
</organism>
<evidence type="ECO:0000313" key="1">
    <source>
        <dbReference type="EMBL" id="EKJ74101.1"/>
    </source>
</evidence>
<proteinExistence type="predicted"/>
<gene>
    <name evidence="1" type="ORF">FPSE_05686</name>
</gene>